<sequence>MSECKLNHSHEEVKNKFESQAAFLPEDMKELFNQFFLKEHTQELLNEVFHLLKKYDLAPSEEKNERNNRLYMVLKNV</sequence>
<evidence type="ECO:0000313" key="1">
    <source>
        <dbReference type="EMBL" id="PLS06916.1"/>
    </source>
</evidence>
<organism evidence="1 2">
    <name type="scientific">Neobacillus cucumis</name>
    <dbReference type="NCBI Taxonomy" id="1740721"/>
    <lineage>
        <taxon>Bacteria</taxon>
        <taxon>Bacillati</taxon>
        <taxon>Bacillota</taxon>
        <taxon>Bacilli</taxon>
        <taxon>Bacillales</taxon>
        <taxon>Bacillaceae</taxon>
        <taxon>Neobacillus</taxon>
    </lineage>
</organism>
<dbReference type="OrthoDB" id="2353604at2"/>
<dbReference type="RefSeq" id="WP_101647086.1">
    <property type="nucleotide sequence ID" value="NZ_PGVE01000029.1"/>
</dbReference>
<name>A0A2N5HN18_9BACI</name>
<accession>A0A2N5HN18</accession>
<protein>
    <submittedName>
        <fullName evidence="1">Group-specific protein</fullName>
    </submittedName>
</protein>
<proteinExistence type="predicted"/>
<comment type="caution">
    <text evidence="1">The sequence shown here is derived from an EMBL/GenBank/DDBJ whole genome shotgun (WGS) entry which is preliminary data.</text>
</comment>
<reference evidence="1 2" key="1">
    <citation type="submission" date="2017-11" db="EMBL/GenBank/DDBJ databases">
        <title>Comparitive Functional Genomics of Dry Heat Resistant strains isolated from the Viking Spacecraft.</title>
        <authorList>
            <person name="Seuylemezian A."/>
            <person name="Cooper K."/>
            <person name="Vaishampayan P."/>
        </authorList>
    </citation>
    <scope>NUCLEOTIDE SEQUENCE [LARGE SCALE GENOMIC DNA]</scope>
    <source>
        <strain evidence="1 2">V32-6</strain>
    </source>
</reference>
<keyword evidence="2" id="KW-1185">Reference proteome</keyword>
<gene>
    <name evidence="1" type="ORF">CVD27_06530</name>
</gene>
<evidence type="ECO:0000313" key="2">
    <source>
        <dbReference type="Proteomes" id="UP000234950"/>
    </source>
</evidence>
<dbReference type="EMBL" id="PGVE01000029">
    <property type="protein sequence ID" value="PLS06916.1"/>
    <property type="molecule type" value="Genomic_DNA"/>
</dbReference>
<dbReference type="Proteomes" id="UP000234950">
    <property type="component" value="Unassembled WGS sequence"/>
</dbReference>
<dbReference type="AlphaFoldDB" id="A0A2N5HN18"/>